<name>A0A177D104_ALTAL</name>
<keyword evidence="4" id="KW-1185">Reference proteome</keyword>
<dbReference type="GeneID" id="29115691"/>
<feature type="transmembrane region" description="Helical" evidence="2">
    <location>
        <begin position="468"/>
        <end position="490"/>
    </location>
</feature>
<dbReference type="OMA" id="QYAFRPF"/>
<keyword evidence="2" id="KW-1133">Transmembrane helix</keyword>
<proteinExistence type="predicted"/>
<dbReference type="Pfam" id="PF11915">
    <property type="entry name" value="DUF3433"/>
    <property type="match status" value="1"/>
</dbReference>
<dbReference type="KEGG" id="aalt:CC77DRAFT_1100822"/>
<feature type="compositionally biased region" description="Polar residues" evidence="1">
    <location>
        <begin position="625"/>
        <end position="641"/>
    </location>
</feature>
<dbReference type="RefSeq" id="XP_018378766.1">
    <property type="nucleotide sequence ID" value="XM_018530097.1"/>
</dbReference>
<feature type="transmembrane region" description="Helical" evidence="2">
    <location>
        <begin position="141"/>
        <end position="165"/>
    </location>
</feature>
<dbReference type="EMBL" id="KV441513">
    <property type="protein sequence ID" value="OAG13345.1"/>
    <property type="molecule type" value="Genomic_DNA"/>
</dbReference>
<keyword evidence="2" id="KW-0812">Transmembrane</keyword>
<dbReference type="AlphaFoldDB" id="A0A177D104"/>
<dbReference type="Proteomes" id="UP000077248">
    <property type="component" value="Unassembled WGS sequence"/>
</dbReference>
<evidence type="ECO:0000313" key="3">
    <source>
        <dbReference type="EMBL" id="OAG13345.1"/>
    </source>
</evidence>
<feature type="transmembrane region" description="Helical" evidence="2">
    <location>
        <begin position="69"/>
        <end position="86"/>
    </location>
</feature>
<protein>
    <submittedName>
        <fullName evidence="3">Uncharacterized protein</fullName>
    </submittedName>
</protein>
<reference evidence="3 4" key="1">
    <citation type="submission" date="2016-05" db="EMBL/GenBank/DDBJ databases">
        <title>Comparative analysis of secretome profiles of manganese(II)-oxidizing ascomycete fungi.</title>
        <authorList>
            <consortium name="DOE Joint Genome Institute"/>
            <person name="Zeiner C.A."/>
            <person name="Purvine S.O."/>
            <person name="Zink E.M."/>
            <person name="Wu S."/>
            <person name="Pasa-Tolic L."/>
            <person name="Chaput D.L."/>
            <person name="Haridas S."/>
            <person name="Grigoriev I.V."/>
            <person name="Santelli C.M."/>
            <person name="Hansel C.M."/>
        </authorList>
    </citation>
    <scope>NUCLEOTIDE SEQUENCE [LARGE SCALE GENOMIC DNA]</scope>
    <source>
        <strain evidence="3 4">SRC1lrK2f</strain>
    </source>
</reference>
<feature type="region of interest" description="Disordered" evidence="1">
    <location>
        <begin position="607"/>
        <end position="641"/>
    </location>
</feature>
<evidence type="ECO:0000313" key="4">
    <source>
        <dbReference type="Proteomes" id="UP000077248"/>
    </source>
</evidence>
<dbReference type="InterPro" id="IPR021840">
    <property type="entry name" value="DUF3433"/>
</dbReference>
<feature type="transmembrane region" description="Helical" evidence="2">
    <location>
        <begin position="12"/>
        <end position="38"/>
    </location>
</feature>
<keyword evidence="2" id="KW-0472">Membrane</keyword>
<dbReference type="VEuPathDB" id="FungiDB:CC77DRAFT_1100822"/>
<organism evidence="3 4">
    <name type="scientific">Alternaria alternata</name>
    <name type="common">Alternaria rot fungus</name>
    <name type="synonym">Torula alternata</name>
    <dbReference type="NCBI Taxonomy" id="5599"/>
    <lineage>
        <taxon>Eukaryota</taxon>
        <taxon>Fungi</taxon>
        <taxon>Dikarya</taxon>
        <taxon>Ascomycota</taxon>
        <taxon>Pezizomycotina</taxon>
        <taxon>Dothideomycetes</taxon>
        <taxon>Pleosporomycetidae</taxon>
        <taxon>Pleosporales</taxon>
        <taxon>Pleosporineae</taxon>
        <taxon>Pleosporaceae</taxon>
        <taxon>Alternaria</taxon>
        <taxon>Alternaria sect. Alternaria</taxon>
        <taxon>Alternaria alternata complex</taxon>
    </lineage>
</organism>
<evidence type="ECO:0000256" key="1">
    <source>
        <dbReference type="SAM" id="MobiDB-lite"/>
    </source>
</evidence>
<sequence>MPPKRVQWRSIVLRPWVVSLLLFAEVSLICAIAALWVLSEVHTGFVNVGFRGSGSAIFSKQGALERGQPLLWTTLPFIMLTLYRLFREAVVGALVVDAPFVELHKSSSDRPTKIRKSIYLDYRTSLSIVAWSKALKNGHTFLGLCMLFSFVVSLGLVPLVGGLFAEGEELPATNAIFSLGSILDRTTDITVVDYGLLFDLVSASWVHTAPYPPGTDGNFPLPSVAPVGDLKNYTISLPATTSQLSLDCQVISGAAFTTDKETENIKNRRFSATDRDCLISGDIAVGNNKDSYYLGAFSQQDCPDVAGRTRLVLFSVPVDSSGGMQDPTLISCIPSYWTVNGTLGVVRTTDSTNRSAETPSFSESSRSIEELPDIKRQQFEEGVAKVQSINIGSKVNTPDRLAELVARYIDNHDLEFAEDNLIKASSTVYPAVYTMLCLDKFYPTLAQPIQQGGVLHIPENRLHVVEPVAIAMITFLVILVVESIYLIVYLHKYPSILAEEPIGLVGAANLLHNSNISRVIAKFHEEPRFDGRLRRPLKQDDKKQDKTSKKQEKVNRKQNRADKKEEKKKVSNTDDSLLARKCWVEREPDAWELKILVEPRAVDAPFPEHAFSASQKDSALHAAQPTRSDSGQPTQNVASLV</sequence>
<evidence type="ECO:0000256" key="2">
    <source>
        <dbReference type="SAM" id="Phobius"/>
    </source>
</evidence>
<gene>
    <name evidence="3" type="ORF">CC77DRAFT_1100822</name>
</gene>
<accession>A0A177D104</accession>
<dbReference type="PANTHER" id="PTHR37544">
    <property type="entry name" value="SPRAY-RELATED"/>
    <property type="match status" value="1"/>
</dbReference>
<feature type="region of interest" description="Disordered" evidence="1">
    <location>
        <begin position="531"/>
        <end position="571"/>
    </location>
</feature>
<dbReference type="PANTHER" id="PTHR37544:SF3">
    <property type="entry name" value="SPRAY"/>
    <property type="match status" value="1"/>
</dbReference>